<organism evidence="1 2">
    <name type="scientific">Obba rivulosa</name>
    <dbReference type="NCBI Taxonomy" id="1052685"/>
    <lineage>
        <taxon>Eukaryota</taxon>
        <taxon>Fungi</taxon>
        <taxon>Dikarya</taxon>
        <taxon>Basidiomycota</taxon>
        <taxon>Agaricomycotina</taxon>
        <taxon>Agaricomycetes</taxon>
        <taxon>Polyporales</taxon>
        <taxon>Gelatoporiaceae</taxon>
        <taxon>Obba</taxon>
    </lineage>
</organism>
<name>A0A8E2ASI8_9APHY</name>
<gene>
    <name evidence="1" type="ORF">OBBRIDRAFT_837443</name>
</gene>
<proteinExistence type="predicted"/>
<dbReference type="Proteomes" id="UP000250043">
    <property type="component" value="Unassembled WGS sequence"/>
</dbReference>
<protein>
    <submittedName>
        <fullName evidence="1">Uncharacterized protein</fullName>
    </submittedName>
</protein>
<evidence type="ECO:0000313" key="1">
    <source>
        <dbReference type="EMBL" id="OCH87347.1"/>
    </source>
</evidence>
<reference evidence="1 2" key="1">
    <citation type="submission" date="2016-07" db="EMBL/GenBank/DDBJ databases">
        <title>Draft genome of the white-rot fungus Obba rivulosa 3A-2.</title>
        <authorList>
            <consortium name="DOE Joint Genome Institute"/>
            <person name="Miettinen O."/>
            <person name="Riley R."/>
            <person name="Acob R."/>
            <person name="Barry K."/>
            <person name="Cullen D."/>
            <person name="De Vries R."/>
            <person name="Hainaut M."/>
            <person name="Hatakka A."/>
            <person name="Henrissat B."/>
            <person name="Hilden K."/>
            <person name="Kuo R."/>
            <person name="Labutti K."/>
            <person name="Lipzen A."/>
            <person name="Makela M.R."/>
            <person name="Sandor L."/>
            <person name="Spatafora J.W."/>
            <person name="Grigoriev I.V."/>
            <person name="Hibbett D.S."/>
        </authorList>
    </citation>
    <scope>NUCLEOTIDE SEQUENCE [LARGE SCALE GENOMIC DNA]</scope>
    <source>
        <strain evidence="1 2">3A-2</strain>
    </source>
</reference>
<evidence type="ECO:0000313" key="2">
    <source>
        <dbReference type="Proteomes" id="UP000250043"/>
    </source>
</evidence>
<accession>A0A8E2ASI8</accession>
<sequence length="133" mass="14878">MTADEWAKFECLFQETPEGMVELRLDIMVDVPMTSLEEHLAHILTMCDPLTIAKLEVHLDAPGLCITYANGEVDAQGYPRRILRAMDGQSFARQVAERIPTLCLFALVLPPGLKSEWKIERSHDGGARLEQVG</sequence>
<keyword evidence="2" id="KW-1185">Reference proteome</keyword>
<dbReference type="EMBL" id="KV722488">
    <property type="protein sequence ID" value="OCH87347.1"/>
    <property type="molecule type" value="Genomic_DNA"/>
</dbReference>
<dbReference type="AlphaFoldDB" id="A0A8E2ASI8"/>